<sequence length="321" mass="34971">MKLALSTSSTAKTITLSMALLAVLTSINTPITHAAPVTKAAPAPATNGVQQGNSETPRVPAGPRGPLLHRRSIHLANNEGLGQTHPKAPERPEPSGGGEVELVSVGAVVSHGNEKRHDWEQGWDAAAAAVEIKRDGSKEEKSLQISSKLWWWQDEAITLPAGGEGRDVAINAAKSKKAKRGDEEEEEAASLWLWNGKAEGGAAKDGVEGFKVRVVAKSHIRGDRASRRAGGDTDDSRWKFKKREIHQGGVNGLTGVDEWVGLPERRLMPSKKRALDATHEWNGGIEKRRFRKWNFKRGDEGGEVGSEGDGKIEVEKRRWHW</sequence>
<dbReference type="OrthoDB" id="2430135at2759"/>
<evidence type="ECO:0000256" key="2">
    <source>
        <dbReference type="SAM" id="SignalP"/>
    </source>
</evidence>
<organism evidence="3 4">
    <name type="scientific">Linnemannia gamsii</name>
    <dbReference type="NCBI Taxonomy" id="64522"/>
    <lineage>
        <taxon>Eukaryota</taxon>
        <taxon>Fungi</taxon>
        <taxon>Fungi incertae sedis</taxon>
        <taxon>Mucoromycota</taxon>
        <taxon>Mortierellomycotina</taxon>
        <taxon>Mortierellomycetes</taxon>
        <taxon>Mortierellales</taxon>
        <taxon>Mortierellaceae</taxon>
        <taxon>Linnemannia</taxon>
    </lineage>
</organism>
<feature type="signal peptide" evidence="2">
    <location>
        <begin position="1"/>
        <end position="34"/>
    </location>
</feature>
<feature type="chain" id="PRO_5040237112" evidence="2">
    <location>
        <begin position="35"/>
        <end position="321"/>
    </location>
</feature>
<keyword evidence="4" id="KW-1185">Reference proteome</keyword>
<dbReference type="EMBL" id="JAAAIN010001633">
    <property type="protein sequence ID" value="KAG0301404.1"/>
    <property type="molecule type" value="Genomic_DNA"/>
</dbReference>
<evidence type="ECO:0000256" key="1">
    <source>
        <dbReference type="SAM" id="MobiDB-lite"/>
    </source>
</evidence>
<proteinExistence type="predicted"/>
<name>A0A9P6QWL7_9FUNG</name>
<feature type="compositionally biased region" description="Polar residues" evidence="1">
    <location>
        <begin position="47"/>
        <end position="56"/>
    </location>
</feature>
<gene>
    <name evidence="3" type="ORF">BGZ97_002795</name>
</gene>
<reference evidence="3" key="1">
    <citation type="journal article" date="2020" name="Fungal Divers.">
        <title>Resolving the Mortierellaceae phylogeny through synthesis of multi-gene phylogenetics and phylogenomics.</title>
        <authorList>
            <person name="Vandepol N."/>
            <person name="Liber J."/>
            <person name="Desiro A."/>
            <person name="Na H."/>
            <person name="Kennedy M."/>
            <person name="Barry K."/>
            <person name="Grigoriev I.V."/>
            <person name="Miller A.N."/>
            <person name="O'Donnell K."/>
            <person name="Stajich J.E."/>
            <person name="Bonito G."/>
        </authorList>
    </citation>
    <scope>NUCLEOTIDE SEQUENCE</scope>
    <source>
        <strain evidence="3">NVP60</strain>
    </source>
</reference>
<keyword evidence="2" id="KW-0732">Signal</keyword>
<accession>A0A9P6QWL7</accession>
<feature type="region of interest" description="Disordered" evidence="1">
    <location>
        <begin position="38"/>
        <end position="97"/>
    </location>
</feature>
<evidence type="ECO:0000313" key="4">
    <source>
        <dbReference type="Proteomes" id="UP000823405"/>
    </source>
</evidence>
<dbReference type="AlphaFoldDB" id="A0A9P6QWL7"/>
<evidence type="ECO:0000313" key="3">
    <source>
        <dbReference type="EMBL" id="KAG0301404.1"/>
    </source>
</evidence>
<dbReference type="Proteomes" id="UP000823405">
    <property type="component" value="Unassembled WGS sequence"/>
</dbReference>
<protein>
    <submittedName>
        <fullName evidence="3">Uncharacterized protein</fullName>
    </submittedName>
</protein>
<comment type="caution">
    <text evidence="3">The sequence shown here is derived from an EMBL/GenBank/DDBJ whole genome shotgun (WGS) entry which is preliminary data.</text>
</comment>